<dbReference type="Proteomes" id="UP000663870">
    <property type="component" value="Unassembled WGS sequence"/>
</dbReference>
<name>A0A814IGJ2_9BILA</name>
<keyword evidence="1" id="KW-0812">Transmembrane</keyword>
<proteinExistence type="predicted"/>
<accession>A0A814IGJ2</accession>
<organism evidence="3 4">
    <name type="scientific">Rotaria sordida</name>
    <dbReference type="NCBI Taxonomy" id="392033"/>
    <lineage>
        <taxon>Eukaryota</taxon>
        <taxon>Metazoa</taxon>
        <taxon>Spiralia</taxon>
        <taxon>Gnathifera</taxon>
        <taxon>Rotifera</taxon>
        <taxon>Eurotatoria</taxon>
        <taxon>Bdelloidea</taxon>
        <taxon>Philodinida</taxon>
        <taxon>Philodinidae</taxon>
        <taxon>Rotaria</taxon>
    </lineage>
</organism>
<keyword evidence="1" id="KW-1133">Transmembrane helix</keyword>
<evidence type="ECO:0000313" key="4">
    <source>
        <dbReference type="Proteomes" id="UP000663870"/>
    </source>
</evidence>
<dbReference type="AlphaFoldDB" id="A0A814IGJ2"/>
<dbReference type="EMBL" id="CAJNOL010000350">
    <property type="protein sequence ID" value="CAF1021380.1"/>
    <property type="molecule type" value="Genomic_DNA"/>
</dbReference>
<keyword evidence="1" id="KW-0472">Membrane</keyword>
<evidence type="ECO:0000313" key="3">
    <source>
        <dbReference type="EMBL" id="CAF1021380.1"/>
    </source>
</evidence>
<evidence type="ECO:0000256" key="1">
    <source>
        <dbReference type="SAM" id="Phobius"/>
    </source>
</evidence>
<comment type="caution">
    <text evidence="3">The sequence shown here is derived from an EMBL/GenBank/DDBJ whole genome shotgun (WGS) entry which is preliminary data.</text>
</comment>
<protein>
    <submittedName>
        <fullName evidence="3">Uncharacterized protein</fullName>
    </submittedName>
</protein>
<gene>
    <name evidence="3" type="ORF">JXQ802_LOCUS15183</name>
    <name evidence="2" type="ORF">PYM288_LOCUS6636</name>
</gene>
<dbReference type="Proteomes" id="UP000663854">
    <property type="component" value="Unassembled WGS sequence"/>
</dbReference>
<dbReference type="EMBL" id="CAJNOH010000074">
    <property type="protein sequence ID" value="CAF0842427.1"/>
    <property type="molecule type" value="Genomic_DNA"/>
</dbReference>
<reference evidence="3" key="1">
    <citation type="submission" date="2021-02" db="EMBL/GenBank/DDBJ databases">
        <authorList>
            <person name="Nowell W R."/>
        </authorList>
    </citation>
    <scope>NUCLEOTIDE SEQUENCE</scope>
</reference>
<sequence length="430" mass="48581">MEIFLLSISEYFLGNVILLIITIAKLLLTVKNKPKYQAIMTLFNSFSYLGSDDLSVEVHSDNSYGDPILYNPVLDDAFLDLLNSDSILVENIVGTCESEDLAESMNQPVEPNEFDKYFGPILALNPIFDSYQDLLVIDDLSVYNIGKNKKVKSNKPIFLSSSVDVGIPKTLLQSSHKIELVNELEETFRPRYKSDYFAQNGKTRKPRYVADRRGNHFITLRVPPGIRGRIRVDWLTIPTENGDIYTMPYQFQANNDSSETPDCNPIFEDINADSSGTMKLYLVLIKAKQDALKSLQPLKPFHPFQDALGKIDEQTPEKQLKLTPKKLIQKFQLGKSQLAFTLCTLSADGTSYKTEWDTTVYSTILKEDTADASIEKTVACPHCSFPVNINDDCVTDQETTNKRKNLQSKTGKSKTIKKQKCLTDITYCID</sequence>
<feature type="transmembrane region" description="Helical" evidence="1">
    <location>
        <begin position="12"/>
        <end position="30"/>
    </location>
</feature>
<keyword evidence="4" id="KW-1185">Reference proteome</keyword>
<evidence type="ECO:0000313" key="2">
    <source>
        <dbReference type="EMBL" id="CAF0842427.1"/>
    </source>
</evidence>